<feature type="chain" id="PRO_5032565306" evidence="1">
    <location>
        <begin position="29"/>
        <end position="437"/>
    </location>
</feature>
<evidence type="ECO:0000313" key="4">
    <source>
        <dbReference type="Proteomes" id="UP000551501"/>
    </source>
</evidence>
<comment type="caution">
    <text evidence="3">The sequence shown here is derived from an EMBL/GenBank/DDBJ whole genome shotgun (WGS) entry which is preliminary data.</text>
</comment>
<keyword evidence="1" id="KW-0732">Signal</keyword>
<dbReference type="PANTHER" id="PTHR34512">
    <property type="entry name" value="CELL SURFACE PROTEIN"/>
    <property type="match status" value="1"/>
</dbReference>
<dbReference type="Gene3D" id="2.130.10.10">
    <property type="entry name" value="YVTN repeat-like/Quinoprotein amine dehydrogenase"/>
    <property type="match status" value="1"/>
</dbReference>
<evidence type="ECO:0000313" key="3">
    <source>
        <dbReference type="EMBL" id="MBB4137184.1"/>
    </source>
</evidence>
<dbReference type="InterPro" id="IPR011047">
    <property type="entry name" value="Quinoprotein_ADH-like_sf"/>
</dbReference>
<dbReference type="RefSeq" id="WP_183372072.1">
    <property type="nucleotide sequence ID" value="NZ_BAABHL010000126.1"/>
</dbReference>
<proteinExistence type="predicted"/>
<dbReference type="AlphaFoldDB" id="A0A840F3H0"/>
<feature type="signal peptide" evidence="1">
    <location>
        <begin position="1"/>
        <end position="28"/>
    </location>
</feature>
<keyword evidence="4" id="KW-1185">Reference proteome</keyword>
<dbReference type="PROSITE" id="PS51257">
    <property type="entry name" value="PROKAR_LIPOPROTEIN"/>
    <property type="match status" value="1"/>
</dbReference>
<gene>
    <name evidence="3" type="ORF">BKA16_003736</name>
</gene>
<accession>A0A840F3H0</accession>
<dbReference type="PANTHER" id="PTHR34512:SF30">
    <property type="entry name" value="OUTER MEMBRANE PROTEIN ASSEMBLY FACTOR BAMB"/>
    <property type="match status" value="1"/>
</dbReference>
<dbReference type="InterPro" id="IPR002372">
    <property type="entry name" value="PQQ_rpt_dom"/>
</dbReference>
<name>A0A840F3H0_9ACTN</name>
<dbReference type="InterPro" id="IPR015943">
    <property type="entry name" value="WD40/YVTN_repeat-like_dom_sf"/>
</dbReference>
<dbReference type="SUPFAM" id="SSF50998">
    <property type="entry name" value="Quinoprotein alcohol dehydrogenase-like"/>
    <property type="match status" value="1"/>
</dbReference>
<dbReference type="Pfam" id="PF13360">
    <property type="entry name" value="PQQ_2"/>
    <property type="match status" value="1"/>
</dbReference>
<sequence length="437" mass="44600">MTRAVRRRRRSSLVFAVIAAALALVATACSDGRIDVLAKPSAGWASFGGNGANANYAYPVVPDDLKLSWTRPAGGPVTAQVSIDAGGNVAASAKAPVGCDFQVLDQRNGRKNFCKRLGPGSAMNTAFYDQLGQPYIGKAGEFFAYNGGGAIRWRASTSGVALSAKSAGPGRIVLATTGGQIMLLNAQTGDPATPQLRLRPKPPKNTDPMAGVDQCASGGPACAISAPPAVDIASGRVFVNVVPAGAKTSQLTAVSYRDPAGKEKLSTMWTADLGGGMAGPASLSADGTTVYAFGRDGKLYAVDAADGSVRWSHDLDGHGFATLSVSPDGTLVPAGGLGSPLTVLHDDGDHASEVARRDDVQMAGVGTQTSAGSLWAVVREGADSALVLTEFDVKTAKTKRSLPLPEATGFSTGVAVSAVGQLAVATTDGTVYFFSRP</sequence>
<dbReference type="Gene3D" id="2.40.128.630">
    <property type="match status" value="1"/>
</dbReference>
<evidence type="ECO:0000256" key="1">
    <source>
        <dbReference type="SAM" id="SignalP"/>
    </source>
</evidence>
<organism evidence="3 4">
    <name type="scientific">Gordonia humi</name>
    <dbReference type="NCBI Taxonomy" id="686429"/>
    <lineage>
        <taxon>Bacteria</taxon>
        <taxon>Bacillati</taxon>
        <taxon>Actinomycetota</taxon>
        <taxon>Actinomycetes</taxon>
        <taxon>Mycobacteriales</taxon>
        <taxon>Gordoniaceae</taxon>
        <taxon>Gordonia</taxon>
    </lineage>
</organism>
<feature type="domain" description="Pyrrolo-quinoline quinone repeat" evidence="2">
    <location>
        <begin position="267"/>
        <end position="425"/>
    </location>
</feature>
<dbReference type="EMBL" id="JACIFP010000001">
    <property type="protein sequence ID" value="MBB4137184.1"/>
    <property type="molecule type" value="Genomic_DNA"/>
</dbReference>
<evidence type="ECO:0000259" key="2">
    <source>
        <dbReference type="Pfam" id="PF13360"/>
    </source>
</evidence>
<dbReference type="Proteomes" id="UP000551501">
    <property type="component" value="Unassembled WGS sequence"/>
</dbReference>
<reference evidence="3 4" key="1">
    <citation type="submission" date="2020-08" db="EMBL/GenBank/DDBJ databases">
        <title>Sequencing the genomes of 1000 actinobacteria strains.</title>
        <authorList>
            <person name="Klenk H.-P."/>
        </authorList>
    </citation>
    <scope>NUCLEOTIDE SEQUENCE [LARGE SCALE GENOMIC DNA]</scope>
    <source>
        <strain evidence="3 4">DSM 45298</strain>
    </source>
</reference>
<protein>
    <submittedName>
        <fullName evidence="3">Outer membrane protein assembly factor BamB</fullName>
    </submittedName>
</protein>